<reference evidence="2 3" key="1">
    <citation type="submission" date="2016-10" db="EMBL/GenBank/DDBJ databases">
        <authorList>
            <person name="Varghese N."/>
            <person name="Submissions S."/>
        </authorList>
    </citation>
    <scope>NUCLEOTIDE SEQUENCE [LARGE SCALE GENOMIC DNA]</scope>
    <source>
        <strain evidence="2 3">DSM 21619</strain>
    </source>
</reference>
<name>A0AAX2EJG6_9BACI</name>
<feature type="transmembrane region" description="Helical" evidence="1">
    <location>
        <begin position="84"/>
        <end position="103"/>
    </location>
</feature>
<organism evidence="2 3">
    <name type="scientific">Terribacillus saccharophilus</name>
    <dbReference type="NCBI Taxonomy" id="361277"/>
    <lineage>
        <taxon>Bacteria</taxon>
        <taxon>Bacillati</taxon>
        <taxon>Bacillota</taxon>
        <taxon>Bacilli</taxon>
        <taxon>Bacillales</taxon>
        <taxon>Bacillaceae</taxon>
        <taxon>Terribacillus</taxon>
    </lineage>
</organism>
<dbReference type="EMBL" id="FOCD01000005">
    <property type="protein sequence ID" value="SEO02547.1"/>
    <property type="molecule type" value="Genomic_DNA"/>
</dbReference>
<gene>
    <name evidence="2" type="ORF">SAMN04489762_3334</name>
</gene>
<protein>
    <submittedName>
        <fullName evidence="2">Uncharacterized protein</fullName>
    </submittedName>
</protein>
<dbReference type="RefSeq" id="WP_093881464.1">
    <property type="nucleotide sequence ID" value="NZ_FOCD01000005.1"/>
</dbReference>
<feature type="transmembrane region" description="Helical" evidence="1">
    <location>
        <begin position="5"/>
        <end position="24"/>
    </location>
</feature>
<evidence type="ECO:0000256" key="1">
    <source>
        <dbReference type="SAM" id="Phobius"/>
    </source>
</evidence>
<keyword evidence="1" id="KW-0472">Membrane</keyword>
<dbReference type="Proteomes" id="UP000199735">
    <property type="component" value="Unassembled WGS sequence"/>
</dbReference>
<evidence type="ECO:0000313" key="2">
    <source>
        <dbReference type="EMBL" id="SEO02547.1"/>
    </source>
</evidence>
<evidence type="ECO:0000313" key="3">
    <source>
        <dbReference type="Proteomes" id="UP000199735"/>
    </source>
</evidence>
<keyword evidence="1" id="KW-1133">Transmembrane helix</keyword>
<comment type="caution">
    <text evidence="2">The sequence shown here is derived from an EMBL/GenBank/DDBJ whole genome shotgun (WGS) entry which is preliminary data.</text>
</comment>
<proteinExistence type="predicted"/>
<keyword evidence="1" id="KW-0812">Transmembrane</keyword>
<feature type="transmembrane region" description="Helical" evidence="1">
    <location>
        <begin position="60"/>
        <end position="78"/>
    </location>
</feature>
<accession>A0AAX2EJG6</accession>
<dbReference type="AlphaFoldDB" id="A0AAX2EJG6"/>
<sequence>MKKHLLFTIGSVVLTIPIYSWLLYKANSGLELTQSDVWTSLLVPLFVMGWMSSKKKGYSAYDLFLLTSAICTALEIHLSAHPSIFLLTTTMIGTLILPVQYIWTTKKQE</sequence>